<dbReference type="InterPro" id="IPR053733">
    <property type="entry name" value="Heme_Transport_Util_sf"/>
</dbReference>
<comment type="caution">
    <text evidence="2">The sequence shown here is derived from an EMBL/GenBank/DDBJ whole genome shotgun (WGS) entry which is preliminary data.</text>
</comment>
<evidence type="ECO:0000259" key="1">
    <source>
        <dbReference type="Pfam" id="PF05171"/>
    </source>
</evidence>
<keyword evidence="3" id="KW-1185">Reference proteome</keyword>
<dbReference type="EMBL" id="MOAM01000046">
    <property type="protein sequence ID" value="ROL63043.1"/>
    <property type="molecule type" value="Genomic_DNA"/>
</dbReference>
<proteinExistence type="predicted"/>
<organism evidence="2 3">
    <name type="scientific">Pseudomonas vranovensis</name>
    <dbReference type="NCBI Taxonomy" id="321661"/>
    <lineage>
        <taxon>Bacteria</taxon>
        <taxon>Pseudomonadati</taxon>
        <taxon>Pseudomonadota</taxon>
        <taxon>Gammaproteobacteria</taxon>
        <taxon>Pseudomonadales</taxon>
        <taxon>Pseudomonadaceae</taxon>
        <taxon>Pseudomonas</taxon>
    </lineage>
</organism>
<gene>
    <name evidence="2" type="ORF">BHU25_25680</name>
</gene>
<dbReference type="AlphaFoldDB" id="A0A423CUN8"/>
<dbReference type="SUPFAM" id="SSF144064">
    <property type="entry name" value="Heme iron utilization protein-like"/>
    <property type="match status" value="1"/>
</dbReference>
<feature type="domain" description="Haemin-degrading HemS/ChuX" evidence="1">
    <location>
        <begin position="165"/>
        <end position="299"/>
    </location>
</feature>
<accession>A0A423CUN8</accession>
<dbReference type="InterPro" id="IPR007845">
    <property type="entry name" value="HemS/ChuX_dom"/>
</dbReference>
<protein>
    <recommendedName>
        <fullName evidence="1">Haemin-degrading HemS/ChuX domain-containing protein</fullName>
    </recommendedName>
</protein>
<sequence>MTELTESQFNPLCLHLPAVEVAAQLHSLGLVRTCTPANHAAIEQLGRYPQSDDISEAGLVIGEDGLDLRLNLRAWYWMGMAHAAGEYSLSVFDRHGKVLLRLASTEQSSMAGWAGLYEQCIDKPAVFSEPPSFSKRDLQVPGLVEEWAAMANVHEHFALLKRHGLTRYEGNALVAPDFARQLSQTSPVAMFRELAASALELMLFVYSAGSVQIFTGRLTGMREAAAELLFDMPASEQAAPTCFRIADALDAQIWRVYKPNQVGGVTSLEFFDAEQRLIVQVFARRPAGQPEQPAWREWLDAQEAVR</sequence>
<dbReference type="Proteomes" id="UP000285286">
    <property type="component" value="Unassembled WGS sequence"/>
</dbReference>
<evidence type="ECO:0000313" key="3">
    <source>
        <dbReference type="Proteomes" id="UP000285286"/>
    </source>
</evidence>
<reference evidence="2 3" key="1">
    <citation type="submission" date="2016-10" db="EMBL/GenBank/DDBJ databases">
        <title>Comparative genome analysis of multiple Pseudomonas spp. focuses on biocontrol and plant growth promoting traits.</title>
        <authorList>
            <person name="Tao X.-Y."/>
            <person name="Taylor C.G."/>
        </authorList>
    </citation>
    <scope>NUCLEOTIDE SEQUENCE [LARGE SCALE GENOMIC DNA]</scope>
    <source>
        <strain evidence="2 3">15D11</strain>
    </source>
</reference>
<dbReference type="Gene3D" id="3.40.1570.10">
    <property type="entry name" value="HemS/ChuS/ChuX like domains"/>
    <property type="match status" value="2"/>
</dbReference>
<dbReference type="RefSeq" id="WP_123568279.1">
    <property type="nucleotide sequence ID" value="NZ_MOAM01000046.1"/>
</dbReference>
<dbReference type="Pfam" id="PF05171">
    <property type="entry name" value="HemS"/>
    <property type="match status" value="2"/>
</dbReference>
<dbReference type="GO" id="GO:0006826">
    <property type="term" value="P:iron ion transport"/>
    <property type="evidence" value="ECO:0007669"/>
    <property type="project" value="InterPro"/>
</dbReference>
<name>A0A423CUN8_9PSED</name>
<evidence type="ECO:0000313" key="2">
    <source>
        <dbReference type="EMBL" id="ROL63043.1"/>
    </source>
</evidence>
<feature type="domain" description="Haemin-degrading HemS/ChuX" evidence="1">
    <location>
        <begin position="23"/>
        <end position="118"/>
    </location>
</feature>